<dbReference type="GO" id="GO:0008270">
    <property type="term" value="F:zinc ion binding"/>
    <property type="evidence" value="ECO:0007669"/>
    <property type="project" value="UniProtKB-KW"/>
</dbReference>
<reference evidence="10" key="2">
    <citation type="submission" date="2018-11" db="EMBL/GenBank/DDBJ databases">
        <title>Trombidioid mite genomics.</title>
        <authorList>
            <person name="Dong X."/>
        </authorList>
    </citation>
    <scope>NUCLEOTIDE SEQUENCE</scope>
    <source>
        <strain evidence="10">UoL-WK</strain>
    </source>
</reference>
<feature type="region of interest" description="Disordered" evidence="8">
    <location>
        <begin position="1"/>
        <end position="90"/>
    </location>
</feature>
<evidence type="ECO:0000256" key="1">
    <source>
        <dbReference type="ARBA" id="ARBA00004123"/>
    </source>
</evidence>
<evidence type="ECO:0000259" key="9">
    <source>
        <dbReference type="PROSITE" id="PS50157"/>
    </source>
</evidence>
<comment type="caution">
    <text evidence="10">The sequence shown here is derived from an EMBL/GenBank/DDBJ whole genome shotgun (WGS) entry which is preliminary data.</text>
</comment>
<evidence type="ECO:0000256" key="6">
    <source>
        <dbReference type="ARBA" id="ARBA00023242"/>
    </source>
</evidence>
<comment type="subcellular location">
    <subcellularLocation>
        <location evidence="1">Nucleus</location>
    </subcellularLocation>
</comment>
<dbReference type="SUPFAM" id="SSF57667">
    <property type="entry name" value="beta-beta-alpha zinc fingers"/>
    <property type="match status" value="1"/>
</dbReference>
<keyword evidence="3" id="KW-0677">Repeat</keyword>
<dbReference type="InterPro" id="IPR050888">
    <property type="entry name" value="ZnF_C2H2-type_TF"/>
</dbReference>
<keyword evidence="2" id="KW-0479">Metal-binding</keyword>
<feature type="domain" description="C2H2-type" evidence="9">
    <location>
        <begin position="209"/>
        <end position="237"/>
    </location>
</feature>
<dbReference type="InterPro" id="IPR036236">
    <property type="entry name" value="Znf_C2H2_sf"/>
</dbReference>
<evidence type="ECO:0000256" key="2">
    <source>
        <dbReference type="ARBA" id="ARBA00022723"/>
    </source>
</evidence>
<organism evidence="10 12">
    <name type="scientific">Dinothrombium tinctorium</name>
    <dbReference type="NCBI Taxonomy" id="1965070"/>
    <lineage>
        <taxon>Eukaryota</taxon>
        <taxon>Metazoa</taxon>
        <taxon>Ecdysozoa</taxon>
        <taxon>Arthropoda</taxon>
        <taxon>Chelicerata</taxon>
        <taxon>Arachnida</taxon>
        <taxon>Acari</taxon>
        <taxon>Acariformes</taxon>
        <taxon>Trombidiformes</taxon>
        <taxon>Prostigmata</taxon>
        <taxon>Anystina</taxon>
        <taxon>Parasitengona</taxon>
        <taxon>Trombidioidea</taxon>
        <taxon>Trombidiidae</taxon>
        <taxon>Dinothrombium</taxon>
    </lineage>
</organism>
<proteinExistence type="predicted"/>
<protein>
    <recommendedName>
        <fullName evidence="9">C2H2-type domain-containing protein</fullName>
    </recommendedName>
</protein>
<evidence type="ECO:0000256" key="5">
    <source>
        <dbReference type="ARBA" id="ARBA00022833"/>
    </source>
</evidence>
<feature type="compositionally biased region" description="Acidic residues" evidence="8">
    <location>
        <begin position="74"/>
        <end position="90"/>
    </location>
</feature>
<dbReference type="PROSITE" id="PS00028">
    <property type="entry name" value="ZINC_FINGER_C2H2_1"/>
    <property type="match status" value="2"/>
</dbReference>
<evidence type="ECO:0000256" key="3">
    <source>
        <dbReference type="ARBA" id="ARBA00022737"/>
    </source>
</evidence>
<dbReference type="AlphaFoldDB" id="A0A3S3PRE4"/>
<dbReference type="SMART" id="SM00355">
    <property type="entry name" value="ZnF_C2H2"/>
    <property type="match status" value="3"/>
</dbReference>
<evidence type="ECO:0000313" key="10">
    <source>
        <dbReference type="EMBL" id="RWS15008.1"/>
    </source>
</evidence>
<evidence type="ECO:0000313" key="12">
    <source>
        <dbReference type="Proteomes" id="UP000285301"/>
    </source>
</evidence>
<gene>
    <name evidence="11" type="ORF">B4U79_17252</name>
    <name evidence="10" type="ORF">B4U79_17253</name>
</gene>
<keyword evidence="12" id="KW-1185">Reference proteome</keyword>
<dbReference type="PROSITE" id="PS50157">
    <property type="entry name" value="ZINC_FINGER_C2H2_2"/>
    <property type="match status" value="1"/>
</dbReference>
<sequence length="301" mass="34133">MEGKNNSAKSSTSLPSSPSPPKEDKSNNEKSSNNDKAQSKFIYQGKEYVSEEDNSENGESHLLTQLKSEPKSEDEVEDEEEEEDDEDMDDENQVFQMQQNIDPMSLPSFADAEAEMLSEKGICPICHVTCKSKTGVQIHIGHAHREIDEFQANDEEKANVICKCGKTFSKHSKNLLRNHRQKCPAFRKAGNYHIKSWSLFFYKFHFIAFICEICESPFISMPALTTHLIAIHGVTKEANSCICGQTFGSRGSCRKHAITCQAYKNAAIFCHDCDLPFLTNGHLKQHLRTPSHRQMVKKRRK</sequence>
<dbReference type="OrthoDB" id="6524515at2759"/>
<name>A0A3S3PRE4_9ACAR</name>
<evidence type="ECO:0000256" key="7">
    <source>
        <dbReference type="PROSITE-ProRule" id="PRU00042"/>
    </source>
</evidence>
<dbReference type="Proteomes" id="UP000285301">
    <property type="component" value="Unassembled WGS sequence"/>
</dbReference>
<keyword evidence="5" id="KW-0862">Zinc</keyword>
<keyword evidence="4 7" id="KW-0863">Zinc-finger</keyword>
<keyword evidence="6" id="KW-0539">Nucleus</keyword>
<dbReference type="EMBL" id="NCKU01000569">
    <property type="protein sequence ID" value="RWS15008.1"/>
    <property type="molecule type" value="Genomic_DNA"/>
</dbReference>
<evidence type="ECO:0000256" key="8">
    <source>
        <dbReference type="SAM" id="MobiDB-lite"/>
    </source>
</evidence>
<dbReference type="PANTHER" id="PTHR24406">
    <property type="entry name" value="TRANSCRIPTIONAL REPRESSOR CTCFL-RELATED"/>
    <property type="match status" value="1"/>
</dbReference>
<dbReference type="Gene3D" id="3.30.160.60">
    <property type="entry name" value="Classic Zinc Finger"/>
    <property type="match status" value="1"/>
</dbReference>
<dbReference type="EMBL" id="NCKU01000567">
    <property type="protein sequence ID" value="RWS15015.1"/>
    <property type="molecule type" value="Genomic_DNA"/>
</dbReference>
<dbReference type="STRING" id="1965070.A0A3S3PRE4"/>
<evidence type="ECO:0000256" key="4">
    <source>
        <dbReference type="ARBA" id="ARBA00022771"/>
    </source>
</evidence>
<dbReference type="InterPro" id="IPR013087">
    <property type="entry name" value="Znf_C2H2_type"/>
</dbReference>
<feature type="compositionally biased region" description="Low complexity" evidence="8">
    <location>
        <begin position="1"/>
        <end position="16"/>
    </location>
</feature>
<accession>A0A3S3PRE4</accession>
<dbReference type="GO" id="GO:0005634">
    <property type="term" value="C:nucleus"/>
    <property type="evidence" value="ECO:0007669"/>
    <property type="project" value="UniProtKB-SubCell"/>
</dbReference>
<reference evidence="10 12" key="1">
    <citation type="journal article" date="2018" name="Gigascience">
        <title>Genomes of trombidid mites reveal novel predicted allergens and laterally-transferred genes associated with secondary metabolism.</title>
        <authorList>
            <person name="Dong X."/>
            <person name="Chaisiri K."/>
            <person name="Xia D."/>
            <person name="Armstrong S.D."/>
            <person name="Fang Y."/>
            <person name="Donnelly M.J."/>
            <person name="Kadowaki T."/>
            <person name="McGarry J.W."/>
            <person name="Darby A.C."/>
            <person name="Makepeace B.L."/>
        </authorList>
    </citation>
    <scope>NUCLEOTIDE SEQUENCE [LARGE SCALE GENOMIC DNA]</scope>
    <source>
        <strain evidence="10">UoL-WK</strain>
    </source>
</reference>
<evidence type="ECO:0000313" key="11">
    <source>
        <dbReference type="EMBL" id="RWS15015.1"/>
    </source>
</evidence>